<dbReference type="eggNOG" id="KOG0416">
    <property type="taxonomic scope" value="Eukaryota"/>
</dbReference>
<organism evidence="3 4">
    <name type="scientific">Drosophila yakuba</name>
    <name type="common">Fruit fly</name>
    <dbReference type="NCBI Taxonomy" id="7245"/>
    <lineage>
        <taxon>Eukaryota</taxon>
        <taxon>Metazoa</taxon>
        <taxon>Ecdysozoa</taxon>
        <taxon>Arthropoda</taxon>
        <taxon>Hexapoda</taxon>
        <taxon>Insecta</taxon>
        <taxon>Pterygota</taxon>
        <taxon>Neoptera</taxon>
        <taxon>Endopterygota</taxon>
        <taxon>Diptera</taxon>
        <taxon>Brachycera</taxon>
        <taxon>Muscomorpha</taxon>
        <taxon>Ephydroidea</taxon>
        <taxon>Drosophilidae</taxon>
        <taxon>Drosophila</taxon>
        <taxon>Sophophora</taxon>
    </lineage>
</organism>
<dbReference type="Gene3D" id="3.10.110.10">
    <property type="entry name" value="Ubiquitin Conjugating Enzyme"/>
    <property type="match status" value="1"/>
</dbReference>
<proteinExistence type="predicted"/>
<dbReference type="AlphaFoldDB" id="B4PNM4"/>
<dbReference type="OrthoDB" id="269518at2759"/>
<evidence type="ECO:0000256" key="1">
    <source>
        <dbReference type="SAM" id="MobiDB-lite"/>
    </source>
</evidence>
<dbReference type="Pfam" id="PF00179">
    <property type="entry name" value="UQ_con"/>
    <property type="match status" value="1"/>
</dbReference>
<dbReference type="Proteomes" id="UP000002282">
    <property type="component" value="Chromosome 3R"/>
</dbReference>
<dbReference type="SMART" id="SM00212">
    <property type="entry name" value="UBCc"/>
    <property type="match status" value="1"/>
</dbReference>
<feature type="domain" description="UBC core" evidence="2">
    <location>
        <begin position="14"/>
        <end position="158"/>
    </location>
</feature>
<feature type="region of interest" description="Disordered" evidence="1">
    <location>
        <begin position="183"/>
        <end position="207"/>
    </location>
</feature>
<keyword evidence="4" id="KW-1185">Reference proteome</keyword>
<dbReference type="InterPro" id="IPR000608">
    <property type="entry name" value="UBC"/>
</dbReference>
<sequence>MMAEQMVVNTTLPMAGRRLDRDVNRLLASGYRTTVDDNMANLDVCLEGPLGSAYEGGVWTVNVTMPQEYPLKAPRIRFVTKILHPNIEFITGLVCMNVLKQAWSSSYDLVNIFETFLPQLLRHPNPHDSLNHRAAAIMKHSEKLFREHVILCMKTYAMPAILPTRQLVEEGLEKRSSDLSLSDLLTDSDDDEDGNGNNAHIALPGSS</sequence>
<dbReference type="PANTHER" id="PTHR24068">
    <property type="entry name" value="UBIQUITIN-CONJUGATING ENZYME E2"/>
    <property type="match status" value="1"/>
</dbReference>
<protein>
    <recommendedName>
        <fullName evidence="2">UBC core domain-containing protein</fullName>
    </recommendedName>
</protein>
<dbReference type="HOGENOM" id="CLU_030988_7_1_1"/>
<evidence type="ECO:0000259" key="2">
    <source>
        <dbReference type="PROSITE" id="PS50127"/>
    </source>
</evidence>
<dbReference type="SUPFAM" id="SSF54495">
    <property type="entry name" value="UBC-like"/>
    <property type="match status" value="1"/>
</dbReference>
<dbReference type="InterPro" id="IPR016135">
    <property type="entry name" value="UBQ-conjugating_enzyme/RWD"/>
</dbReference>
<name>B4PNM4_DROYA</name>
<evidence type="ECO:0000313" key="3">
    <source>
        <dbReference type="EMBL" id="EDW97039.2"/>
    </source>
</evidence>
<dbReference type="FunFam" id="3.10.110.10:FF:000230">
    <property type="entry name" value="AT28509p"/>
    <property type="match status" value="1"/>
</dbReference>
<dbReference type="KEGG" id="dya:Dyak_GE24553"/>
<dbReference type="CDD" id="cd23797">
    <property type="entry name" value="UBCc_UBE2H"/>
    <property type="match status" value="1"/>
</dbReference>
<gene>
    <name evidence="3" type="primary">Dyak\GE24553</name>
    <name evidence="3" type="synonym">dyak_GLEANR_8239</name>
    <name evidence="3" type="synonym">GE24553</name>
    <name evidence="3" type="ORF">Dyak_GE24553</name>
</gene>
<dbReference type="PROSITE" id="PS50127">
    <property type="entry name" value="UBC_2"/>
    <property type="match status" value="1"/>
</dbReference>
<evidence type="ECO:0000313" key="4">
    <source>
        <dbReference type="Proteomes" id="UP000002282"/>
    </source>
</evidence>
<accession>B4PNM4</accession>
<dbReference type="EMBL" id="CM000160">
    <property type="protein sequence ID" value="EDW97039.2"/>
    <property type="molecule type" value="Genomic_DNA"/>
</dbReference>
<reference evidence="3 4" key="1">
    <citation type="journal article" date="2007" name="Nature">
        <title>Evolution of genes and genomes on the Drosophila phylogeny.</title>
        <authorList>
            <consortium name="Drosophila 12 Genomes Consortium"/>
            <person name="Clark A.G."/>
            <person name="Eisen M.B."/>
            <person name="Smith D.R."/>
            <person name="Bergman C.M."/>
            <person name="Oliver B."/>
            <person name="Markow T.A."/>
            <person name="Kaufman T.C."/>
            <person name="Kellis M."/>
            <person name="Gelbart W."/>
            <person name="Iyer V.N."/>
            <person name="Pollard D.A."/>
            <person name="Sackton T.B."/>
            <person name="Larracuente A.M."/>
            <person name="Singh N.D."/>
            <person name="Abad J.P."/>
            <person name="Abt D.N."/>
            <person name="Adryan B."/>
            <person name="Aguade M."/>
            <person name="Akashi H."/>
            <person name="Anderson W.W."/>
            <person name="Aquadro C.F."/>
            <person name="Ardell D.H."/>
            <person name="Arguello R."/>
            <person name="Artieri C.G."/>
            <person name="Barbash D.A."/>
            <person name="Barker D."/>
            <person name="Barsanti P."/>
            <person name="Batterham P."/>
            <person name="Batzoglou S."/>
            <person name="Begun D."/>
            <person name="Bhutkar A."/>
            <person name="Blanco E."/>
            <person name="Bosak S.A."/>
            <person name="Bradley R.K."/>
            <person name="Brand A.D."/>
            <person name="Brent M.R."/>
            <person name="Brooks A.N."/>
            <person name="Brown R.H."/>
            <person name="Butlin R.K."/>
            <person name="Caggese C."/>
            <person name="Calvi B.R."/>
            <person name="Bernardo de Carvalho A."/>
            <person name="Caspi A."/>
            <person name="Castrezana S."/>
            <person name="Celniker S.E."/>
            <person name="Chang J.L."/>
            <person name="Chapple C."/>
            <person name="Chatterji S."/>
            <person name="Chinwalla A."/>
            <person name="Civetta A."/>
            <person name="Clifton S.W."/>
            <person name="Comeron J.M."/>
            <person name="Costello J.C."/>
            <person name="Coyne J.A."/>
            <person name="Daub J."/>
            <person name="David R.G."/>
            <person name="Delcher A.L."/>
            <person name="Delehaunty K."/>
            <person name="Do C.B."/>
            <person name="Ebling H."/>
            <person name="Edwards K."/>
            <person name="Eickbush T."/>
            <person name="Evans J.D."/>
            <person name="Filipski A."/>
            <person name="Findeiss S."/>
            <person name="Freyhult E."/>
            <person name="Fulton L."/>
            <person name="Fulton R."/>
            <person name="Garcia A.C."/>
            <person name="Gardiner A."/>
            <person name="Garfield D.A."/>
            <person name="Garvin B.E."/>
            <person name="Gibson G."/>
            <person name="Gilbert D."/>
            <person name="Gnerre S."/>
            <person name="Godfrey J."/>
            <person name="Good R."/>
            <person name="Gotea V."/>
            <person name="Gravely B."/>
            <person name="Greenberg A.J."/>
            <person name="Griffiths-Jones S."/>
            <person name="Gross S."/>
            <person name="Guigo R."/>
            <person name="Gustafson E.A."/>
            <person name="Haerty W."/>
            <person name="Hahn M.W."/>
            <person name="Halligan D.L."/>
            <person name="Halpern A.L."/>
            <person name="Halter G.M."/>
            <person name="Han M.V."/>
            <person name="Heger A."/>
            <person name="Hillier L."/>
            <person name="Hinrichs A.S."/>
            <person name="Holmes I."/>
            <person name="Hoskins R.A."/>
            <person name="Hubisz M.J."/>
            <person name="Hultmark D."/>
            <person name="Huntley M.A."/>
            <person name="Jaffe D.B."/>
            <person name="Jagadeeshan S."/>
            <person name="Jeck W.R."/>
            <person name="Johnson J."/>
            <person name="Jones C.D."/>
            <person name="Jordan W.C."/>
            <person name="Karpen G.H."/>
            <person name="Kataoka E."/>
            <person name="Keightley P.D."/>
            <person name="Kheradpour P."/>
            <person name="Kirkness E.F."/>
            <person name="Koerich L.B."/>
            <person name="Kristiansen K."/>
            <person name="Kudrna D."/>
            <person name="Kulathinal R.J."/>
            <person name="Kumar S."/>
            <person name="Kwok R."/>
            <person name="Lander E."/>
            <person name="Langley C.H."/>
            <person name="Lapoint R."/>
            <person name="Lazzaro B.P."/>
            <person name="Lee S.J."/>
            <person name="Levesque L."/>
            <person name="Li R."/>
            <person name="Lin C.F."/>
            <person name="Lin M.F."/>
            <person name="Lindblad-Toh K."/>
            <person name="Llopart A."/>
            <person name="Long M."/>
            <person name="Low L."/>
            <person name="Lozovsky E."/>
            <person name="Lu J."/>
            <person name="Luo M."/>
            <person name="Machado C.A."/>
            <person name="Makalowski W."/>
            <person name="Marzo M."/>
            <person name="Matsuda M."/>
            <person name="Matzkin L."/>
            <person name="McAllister B."/>
            <person name="McBride C.S."/>
            <person name="McKernan B."/>
            <person name="McKernan K."/>
            <person name="Mendez-Lago M."/>
            <person name="Minx P."/>
            <person name="Mollenhauer M.U."/>
            <person name="Montooth K."/>
            <person name="Mount S.M."/>
            <person name="Mu X."/>
            <person name="Myers E."/>
            <person name="Negre B."/>
            <person name="Newfeld S."/>
            <person name="Nielsen R."/>
            <person name="Noor M.A."/>
            <person name="O'Grady P."/>
            <person name="Pachter L."/>
            <person name="Papaceit M."/>
            <person name="Parisi M.J."/>
            <person name="Parisi M."/>
            <person name="Parts L."/>
            <person name="Pedersen J.S."/>
            <person name="Pesole G."/>
            <person name="Phillippy A.M."/>
            <person name="Ponting C.P."/>
            <person name="Pop M."/>
            <person name="Porcelli D."/>
            <person name="Powell J.R."/>
            <person name="Prohaska S."/>
            <person name="Pruitt K."/>
            <person name="Puig M."/>
            <person name="Quesneville H."/>
            <person name="Ram K.R."/>
            <person name="Rand D."/>
            <person name="Rasmussen M.D."/>
            <person name="Reed L.K."/>
            <person name="Reenan R."/>
            <person name="Reily A."/>
            <person name="Remington K.A."/>
            <person name="Rieger T.T."/>
            <person name="Ritchie M.G."/>
            <person name="Robin C."/>
            <person name="Rogers Y.H."/>
            <person name="Rohde C."/>
            <person name="Rozas J."/>
            <person name="Rubenfield M.J."/>
            <person name="Ruiz A."/>
            <person name="Russo S."/>
            <person name="Salzberg S.L."/>
            <person name="Sanchez-Gracia A."/>
            <person name="Saranga D.J."/>
            <person name="Sato H."/>
            <person name="Schaeffer S.W."/>
            <person name="Schatz M.C."/>
            <person name="Schlenke T."/>
            <person name="Schwartz R."/>
            <person name="Segarra C."/>
            <person name="Singh R.S."/>
            <person name="Sirot L."/>
            <person name="Sirota M."/>
            <person name="Sisneros N.B."/>
            <person name="Smith C.D."/>
            <person name="Smith T.F."/>
            <person name="Spieth J."/>
            <person name="Stage D.E."/>
            <person name="Stark A."/>
            <person name="Stephan W."/>
            <person name="Strausberg R.L."/>
            <person name="Strempel S."/>
            <person name="Sturgill D."/>
            <person name="Sutton G."/>
            <person name="Sutton G.G."/>
            <person name="Tao W."/>
            <person name="Teichmann S."/>
            <person name="Tobari Y.N."/>
            <person name="Tomimura Y."/>
            <person name="Tsolas J.M."/>
            <person name="Valente V.L."/>
            <person name="Venter E."/>
            <person name="Venter J.C."/>
            <person name="Vicario S."/>
            <person name="Vieira F.G."/>
            <person name="Vilella A.J."/>
            <person name="Villasante A."/>
            <person name="Walenz B."/>
            <person name="Wang J."/>
            <person name="Wasserman M."/>
            <person name="Watts T."/>
            <person name="Wilson D."/>
            <person name="Wilson R.K."/>
            <person name="Wing R.A."/>
            <person name="Wolfner M.F."/>
            <person name="Wong A."/>
            <person name="Wong G.K."/>
            <person name="Wu C.I."/>
            <person name="Wu G."/>
            <person name="Yamamoto D."/>
            <person name="Yang H.P."/>
            <person name="Yang S.P."/>
            <person name="Yorke J.A."/>
            <person name="Yoshida K."/>
            <person name="Zdobnov E."/>
            <person name="Zhang P."/>
            <person name="Zhang Y."/>
            <person name="Zimin A.V."/>
            <person name="Baldwin J."/>
            <person name="Abdouelleil A."/>
            <person name="Abdulkadir J."/>
            <person name="Abebe A."/>
            <person name="Abera B."/>
            <person name="Abreu J."/>
            <person name="Acer S.C."/>
            <person name="Aftuck L."/>
            <person name="Alexander A."/>
            <person name="An P."/>
            <person name="Anderson E."/>
            <person name="Anderson S."/>
            <person name="Arachi H."/>
            <person name="Azer M."/>
            <person name="Bachantsang P."/>
            <person name="Barry A."/>
            <person name="Bayul T."/>
            <person name="Berlin A."/>
            <person name="Bessette D."/>
            <person name="Bloom T."/>
            <person name="Blye J."/>
            <person name="Boguslavskiy L."/>
            <person name="Bonnet C."/>
            <person name="Boukhgalter B."/>
            <person name="Bourzgui I."/>
            <person name="Brown A."/>
            <person name="Cahill P."/>
            <person name="Channer S."/>
            <person name="Cheshatsang Y."/>
            <person name="Chuda L."/>
            <person name="Citroen M."/>
            <person name="Collymore A."/>
            <person name="Cooke P."/>
            <person name="Costello M."/>
            <person name="D'Aco K."/>
            <person name="Daza R."/>
            <person name="De Haan G."/>
            <person name="DeGray S."/>
            <person name="DeMaso C."/>
            <person name="Dhargay N."/>
            <person name="Dooley K."/>
            <person name="Dooley E."/>
            <person name="Doricent M."/>
            <person name="Dorje P."/>
            <person name="Dorjee K."/>
            <person name="Dupes A."/>
            <person name="Elong R."/>
            <person name="Falk J."/>
            <person name="Farina A."/>
            <person name="Faro S."/>
            <person name="Ferguson D."/>
            <person name="Fisher S."/>
            <person name="Foley C.D."/>
            <person name="Franke A."/>
            <person name="Friedrich D."/>
            <person name="Gadbois L."/>
            <person name="Gearin G."/>
            <person name="Gearin C.R."/>
            <person name="Giannoukos G."/>
            <person name="Goode T."/>
            <person name="Graham J."/>
            <person name="Grandbois E."/>
            <person name="Grewal S."/>
            <person name="Gyaltsen K."/>
            <person name="Hafez N."/>
            <person name="Hagos B."/>
            <person name="Hall J."/>
            <person name="Henson C."/>
            <person name="Hollinger A."/>
            <person name="Honan T."/>
            <person name="Huard M.D."/>
            <person name="Hughes L."/>
            <person name="Hurhula B."/>
            <person name="Husby M.E."/>
            <person name="Kamat A."/>
            <person name="Kanga B."/>
            <person name="Kashin S."/>
            <person name="Khazanovich D."/>
            <person name="Kisner P."/>
            <person name="Lance K."/>
            <person name="Lara M."/>
            <person name="Lee W."/>
            <person name="Lennon N."/>
            <person name="Letendre F."/>
            <person name="LeVine R."/>
            <person name="Lipovsky A."/>
            <person name="Liu X."/>
            <person name="Liu J."/>
            <person name="Liu S."/>
            <person name="Lokyitsang T."/>
            <person name="Lokyitsang Y."/>
            <person name="Lubonja R."/>
            <person name="Lui A."/>
            <person name="MacDonald P."/>
            <person name="Magnisalis V."/>
            <person name="Maru K."/>
            <person name="Matthews C."/>
            <person name="McCusker W."/>
            <person name="McDonough S."/>
            <person name="Mehta T."/>
            <person name="Meldrim J."/>
            <person name="Meneus L."/>
            <person name="Mihai O."/>
            <person name="Mihalev A."/>
            <person name="Mihova T."/>
            <person name="Mittelman R."/>
            <person name="Mlenga V."/>
            <person name="Montmayeur A."/>
            <person name="Mulrain L."/>
            <person name="Navidi A."/>
            <person name="Naylor J."/>
            <person name="Negash T."/>
            <person name="Nguyen T."/>
            <person name="Nguyen N."/>
            <person name="Nicol R."/>
            <person name="Norbu C."/>
            <person name="Norbu N."/>
            <person name="Novod N."/>
            <person name="O'Neill B."/>
            <person name="Osman S."/>
            <person name="Markiewicz E."/>
            <person name="Oyono O.L."/>
            <person name="Patti C."/>
            <person name="Phunkhang P."/>
            <person name="Pierre F."/>
            <person name="Priest M."/>
            <person name="Raghuraman S."/>
            <person name="Rege F."/>
            <person name="Reyes R."/>
            <person name="Rise C."/>
            <person name="Rogov P."/>
            <person name="Ross K."/>
            <person name="Ryan E."/>
            <person name="Settipalli S."/>
            <person name="Shea T."/>
            <person name="Sherpa N."/>
            <person name="Shi L."/>
            <person name="Shih D."/>
            <person name="Sparrow T."/>
            <person name="Spaulding J."/>
            <person name="Stalker J."/>
            <person name="Stange-Thomann N."/>
            <person name="Stavropoulos S."/>
            <person name="Stone C."/>
            <person name="Strader C."/>
            <person name="Tesfaye S."/>
            <person name="Thomson T."/>
            <person name="Thoulutsang Y."/>
            <person name="Thoulutsang D."/>
            <person name="Topham K."/>
            <person name="Topping I."/>
            <person name="Tsamla T."/>
            <person name="Vassiliev H."/>
            <person name="Vo A."/>
            <person name="Wangchuk T."/>
            <person name="Wangdi T."/>
            <person name="Weiand M."/>
            <person name="Wilkinson J."/>
            <person name="Wilson A."/>
            <person name="Yadav S."/>
            <person name="Young G."/>
            <person name="Yu Q."/>
            <person name="Zembek L."/>
            <person name="Zhong D."/>
            <person name="Zimmer A."/>
            <person name="Zwirko Z."/>
            <person name="Jaffe D.B."/>
            <person name="Alvarez P."/>
            <person name="Brockman W."/>
            <person name="Butler J."/>
            <person name="Chin C."/>
            <person name="Gnerre S."/>
            <person name="Grabherr M."/>
            <person name="Kleber M."/>
            <person name="Mauceli E."/>
            <person name="MacCallum I."/>
        </authorList>
    </citation>
    <scope>NUCLEOTIDE SEQUENCE [LARGE SCALE GENOMIC DNA]</scope>
    <source>
        <strain evidence="4">Tai18E2 / Tucson 14021-0261.01</strain>
    </source>
</reference>
<reference evidence="3 4" key="2">
    <citation type="journal article" date="2007" name="PLoS Biol.">
        <title>Principles of genome evolution in the Drosophila melanogaster species group.</title>
        <authorList>
            <person name="Ranz J.M."/>
            <person name="Maurin D."/>
            <person name="Chan Y.S."/>
            <person name="von Grotthuss M."/>
            <person name="Hillier L.W."/>
            <person name="Roote J."/>
            <person name="Ashburner M."/>
            <person name="Bergman C.M."/>
        </authorList>
    </citation>
    <scope>NUCLEOTIDE SEQUENCE [LARGE SCALE GENOMIC DNA]</scope>
    <source>
        <strain evidence="4">Tai18E2 / Tucson 14021-0261.01</strain>
    </source>
</reference>